<dbReference type="EMBL" id="CP045429">
    <property type="protein sequence ID" value="QPB82815.1"/>
    <property type="molecule type" value="Genomic_DNA"/>
</dbReference>
<evidence type="ECO:0000313" key="2">
    <source>
        <dbReference type="Proteomes" id="UP000305729"/>
    </source>
</evidence>
<dbReference type="RefSeq" id="WP_138539049.1">
    <property type="nucleotide sequence ID" value="NZ_CP045429.1"/>
</dbReference>
<dbReference type="AlphaFoldDB" id="A0A5S3UTQ0"/>
<sequence length="62" mass="6279">MGNETKTNVDLTAKAEAKVNILPSKDGSDVFLKRIGFGIAALCLLGGVAGVITAAFPNGVFG</sequence>
<evidence type="ECO:0000313" key="1">
    <source>
        <dbReference type="EMBL" id="QPB82815.1"/>
    </source>
</evidence>
<protein>
    <submittedName>
        <fullName evidence="1">Uncharacterized protein</fullName>
    </submittedName>
</protein>
<reference evidence="1 2" key="1">
    <citation type="submission" date="2019-10" db="EMBL/GenBank/DDBJ databases">
        <title>Pseudoalteromonas rubra S4059.</title>
        <authorList>
            <person name="Paulsen S."/>
            <person name="Wang X."/>
        </authorList>
    </citation>
    <scope>NUCLEOTIDE SEQUENCE [LARGE SCALE GENOMIC DNA]</scope>
    <source>
        <strain evidence="1 2">S4059</strain>
    </source>
</reference>
<proteinExistence type="predicted"/>
<organism evidence="1 2">
    <name type="scientific">Pseudoalteromonas rubra</name>
    <dbReference type="NCBI Taxonomy" id="43658"/>
    <lineage>
        <taxon>Bacteria</taxon>
        <taxon>Pseudomonadati</taxon>
        <taxon>Pseudomonadota</taxon>
        <taxon>Gammaproteobacteria</taxon>
        <taxon>Alteromonadales</taxon>
        <taxon>Pseudoalteromonadaceae</taxon>
        <taxon>Pseudoalteromonas</taxon>
    </lineage>
</organism>
<name>A0A5S3UTQ0_9GAMM</name>
<accession>A0A5S3UTQ0</accession>
<dbReference type="Proteomes" id="UP000305729">
    <property type="component" value="Chromosome 1"/>
</dbReference>
<gene>
    <name evidence="1" type="ORF">CWC22_007310</name>
</gene>